<evidence type="ECO:0000313" key="1">
    <source>
        <dbReference type="EMBL" id="KKK90501.1"/>
    </source>
</evidence>
<evidence type="ECO:0008006" key="2">
    <source>
        <dbReference type="Google" id="ProtNLM"/>
    </source>
</evidence>
<sequence length="361" mass="40881">MPYNIRIVSTYPPRRCGIGTFSRDLANALEHFTGEIGHIRVAAIDNNKMPYDIPVDLVIDQYNPESWHKATADIVARARESANPTIVLLQHEYGLDPDKDGNEAKGDNFVTMAKTFSQQGLLTIVYLHTLLDDPDTHQKKTLQNLADYSDGFIVTTEQAVDILESDTYKINRSKVKHIDHGIRIRTPSQSDRLMIKKEYGFENRILISTLGLRSPDKGIQYSIGAHARFLNESCTKDQRENIVYLIAGQCHPEFIKADAGRFYREYQAIIEQSLKDSGLRWCEVKELGTGGFKDYDIVLYNTFLDENTLIKLYSATNIMVLPYLNMRQISSGILADTLGAGRVAIATKFTYAFELISPKMR</sequence>
<dbReference type="Gene3D" id="3.40.50.2000">
    <property type="entry name" value="Glycogen Phosphorylase B"/>
    <property type="match status" value="2"/>
</dbReference>
<name>A0A0F9C1G8_9ZZZZ</name>
<gene>
    <name evidence="1" type="ORF">LCGC14_2722370</name>
</gene>
<comment type="caution">
    <text evidence="1">The sequence shown here is derived from an EMBL/GenBank/DDBJ whole genome shotgun (WGS) entry which is preliminary data.</text>
</comment>
<accession>A0A0F9C1G8</accession>
<dbReference type="SUPFAM" id="SSF53756">
    <property type="entry name" value="UDP-Glycosyltransferase/glycogen phosphorylase"/>
    <property type="match status" value="1"/>
</dbReference>
<protein>
    <recommendedName>
        <fullName evidence="2">Glycosyl transferase family 1 domain-containing protein</fullName>
    </recommendedName>
</protein>
<organism evidence="1">
    <name type="scientific">marine sediment metagenome</name>
    <dbReference type="NCBI Taxonomy" id="412755"/>
    <lineage>
        <taxon>unclassified sequences</taxon>
        <taxon>metagenomes</taxon>
        <taxon>ecological metagenomes</taxon>
    </lineage>
</organism>
<feature type="non-terminal residue" evidence="1">
    <location>
        <position position="361"/>
    </location>
</feature>
<dbReference type="AlphaFoldDB" id="A0A0F9C1G8"/>
<reference evidence="1" key="1">
    <citation type="journal article" date="2015" name="Nature">
        <title>Complex archaea that bridge the gap between prokaryotes and eukaryotes.</title>
        <authorList>
            <person name="Spang A."/>
            <person name="Saw J.H."/>
            <person name="Jorgensen S.L."/>
            <person name="Zaremba-Niedzwiedzka K."/>
            <person name="Martijn J."/>
            <person name="Lind A.E."/>
            <person name="van Eijk R."/>
            <person name="Schleper C."/>
            <person name="Guy L."/>
            <person name="Ettema T.J."/>
        </authorList>
    </citation>
    <scope>NUCLEOTIDE SEQUENCE</scope>
</reference>
<dbReference type="EMBL" id="LAZR01049074">
    <property type="protein sequence ID" value="KKK90501.1"/>
    <property type="molecule type" value="Genomic_DNA"/>
</dbReference>
<proteinExistence type="predicted"/>